<evidence type="ECO:0000313" key="1">
    <source>
        <dbReference type="EMBL" id="MET3660429.1"/>
    </source>
</evidence>
<protein>
    <submittedName>
        <fullName evidence="1">Uncharacterized protein</fullName>
    </submittedName>
</protein>
<keyword evidence="2" id="KW-1185">Reference proteome</keyword>
<reference evidence="1 2" key="1">
    <citation type="submission" date="2024-06" db="EMBL/GenBank/DDBJ databases">
        <title>Genomic Encyclopedia of Type Strains, Phase IV (KMG-IV): sequencing the most valuable type-strain genomes for metagenomic binning, comparative biology and taxonomic classification.</title>
        <authorList>
            <person name="Goeker M."/>
        </authorList>
    </citation>
    <scope>NUCLEOTIDE SEQUENCE [LARGE SCALE GENOMIC DNA]</scope>
    <source>
        <strain evidence="1 2">DSM 19730</strain>
    </source>
</reference>
<gene>
    <name evidence="1" type="ORF">ABID44_000743</name>
</gene>
<organism evidence="1 2">
    <name type="scientific">Aquamicrobium ahrensii</name>
    <dbReference type="NCBI Taxonomy" id="469551"/>
    <lineage>
        <taxon>Bacteria</taxon>
        <taxon>Pseudomonadati</taxon>
        <taxon>Pseudomonadota</taxon>
        <taxon>Alphaproteobacteria</taxon>
        <taxon>Hyphomicrobiales</taxon>
        <taxon>Phyllobacteriaceae</taxon>
        <taxon>Aquamicrobium</taxon>
    </lineage>
</organism>
<proteinExistence type="predicted"/>
<evidence type="ECO:0000313" key="2">
    <source>
        <dbReference type="Proteomes" id="UP001549143"/>
    </source>
</evidence>
<accession>A0ABV2KH71</accession>
<dbReference type="RefSeq" id="WP_354150328.1">
    <property type="nucleotide sequence ID" value="NZ_JBEPMN010000002.1"/>
</dbReference>
<dbReference type="EMBL" id="JBEPMN010000002">
    <property type="protein sequence ID" value="MET3660429.1"/>
    <property type="molecule type" value="Genomic_DNA"/>
</dbReference>
<dbReference type="Proteomes" id="UP001549143">
    <property type="component" value="Unassembled WGS sequence"/>
</dbReference>
<name>A0ABV2KH71_9HYPH</name>
<comment type="caution">
    <text evidence="1">The sequence shown here is derived from an EMBL/GenBank/DDBJ whole genome shotgun (WGS) entry which is preliminary data.</text>
</comment>
<sequence>MEKDEAAVALPQPLDRQTAAKISPLPPPEEVFVDWLMSVPPHACLEDEARRQIELIDSRPTLHPDVRCLRALLVAVAGKGNWPKPSASL</sequence>